<sequence>MWSLSNVWFMNFLVNSLAGHLPLKIGKLVNLQMLDLSYNQLSASVPQMLSNLKMLQQLNLSNNAFQGNIPTSIGDLASLESLDLSSNNLSGIIPQFLEKFHYLTYLNLSFNMLNGPVPVNKAFANFTLQSFMGNPDLCGNSKLKLPPCPNTTPSKSRKAMFMLKYIISPIAAVILVALLIILSIKRRNSKNQPSSEIDLSINLGHKHISYYELLRAIDILIEVNLLGSGSFGSVYKGTMSDGEIVAVKVFDLEVEGAIKSFDRECQVLRNMRRKNLVKIISS</sequence>
<name>A0ABM3IPU1_ZIZJJ</name>
<comment type="subcellular location">
    <subcellularLocation>
        <location evidence="1">Membrane</location>
    </subcellularLocation>
</comment>
<keyword evidence="3 8" id="KW-0812">Transmembrane</keyword>
<evidence type="ECO:0000313" key="12">
    <source>
        <dbReference type="RefSeq" id="XP_048332952.2"/>
    </source>
</evidence>
<keyword evidence="7" id="KW-0067">ATP-binding</keyword>
<keyword evidence="5 8" id="KW-1133">Transmembrane helix</keyword>
<keyword evidence="9" id="KW-0732">Signal</keyword>
<keyword evidence="2" id="KW-0433">Leucine-rich repeat</keyword>
<dbReference type="Gene3D" id="3.80.10.10">
    <property type="entry name" value="Ribonuclease Inhibitor"/>
    <property type="match status" value="1"/>
</dbReference>
<evidence type="ECO:0000256" key="9">
    <source>
        <dbReference type="SAM" id="SignalP"/>
    </source>
</evidence>
<evidence type="ECO:0000256" key="2">
    <source>
        <dbReference type="ARBA" id="ARBA00022614"/>
    </source>
</evidence>
<proteinExistence type="predicted"/>
<dbReference type="InterPro" id="IPR032675">
    <property type="entry name" value="LRR_dom_sf"/>
</dbReference>
<evidence type="ECO:0000256" key="4">
    <source>
        <dbReference type="ARBA" id="ARBA00022737"/>
    </source>
</evidence>
<feature type="transmembrane region" description="Helical" evidence="8">
    <location>
        <begin position="165"/>
        <end position="184"/>
    </location>
</feature>
<reference evidence="12" key="1">
    <citation type="submission" date="2025-08" db="UniProtKB">
        <authorList>
            <consortium name="RefSeq"/>
        </authorList>
    </citation>
    <scope>IDENTIFICATION</scope>
    <source>
        <tissue evidence="12">Seedling</tissue>
    </source>
</reference>
<gene>
    <name evidence="12" type="primary">LOC125423298</name>
</gene>
<dbReference type="PROSITE" id="PS50011">
    <property type="entry name" value="PROTEIN_KINASE_DOM"/>
    <property type="match status" value="1"/>
</dbReference>
<feature type="domain" description="Protein kinase" evidence="10">
    <location>
        <begin position="220"/>
        <end position="282"/>
    </location>
</feature>
<protein>
    <submittedName>
        <fullName evidence="12">Probable LRR receptor-like serine/threonine-protein kinase At3g47570</fullName>
    </submittedName>
</protein>
<keyword evidence="6 8" id="KW-0472">Membrane</keyword>
<dbReference type="InterPro" id="IPR017441">
    <property type="entry name" value="Protein_kinase_ATP_BS"/>
</dbReference>
<evidence type="ECO:0000259" key="10">
    <source>
        <dbReference type="PROSITE" id="PS50011"/>
    </source>
</evidence>
<dbReference type="PROSITE" id="PS51450">
    <property type="entry name" value="LRR"/>
    <property type="match status" value="2"/>
</dbReference>
<keyword evidence="7" id="KW-0547">Nucleotide-binding</keyword>
<dbReference type="PANTHER" id="PTHR27008:SF497">
    <property type="entry name" value="OS11G0695000 PROTEIN"/>
    <property type="match status" value="1"/>
</dbReference>
<dbReference type="InterPro" id="IPR011009">
    <property type="entry name" value="Kinase-like_dom_sf"/>
</dbReference>
<dbReference type="Pfam" id="PF23598">
    <property type="entry name" value="LRR_14"/>
    <property type="match status" value="1"/>
</dbReference>
<evidence type="ECO:0000256" key="1">
    <source>
        <dbReference type="ARBA" id="ARBA00004370"/>
    </source>
</evidence>
<dbReference type="PRINTS" id="PR00019">
    <property type="entry name" value="LEURICHRPT"/>
</dbReference>
<dbReference type="Gene3D" id="3.30.200.20">
    <property type="entry name" value="Phosphorylase Kinase, domain 1"/>
    <property type="match status" value="1"/>
</dbReference>
<dbReference type="PANTHER" id="PTHR27008">
    <property type="entry name" value="OS04G0122200 PROTEIN"/>
    <property type="match status" value="1"/>
</dbReference>
<dbReference type="InterPro" id="IPR000719">
    <property type="entry name" value="Prot_kinase_dom"/>
</dbReference>
<dbReference type="InterPro" id="IPR055414">
    <property type="entry name" value="LRR_R13L4/SHOC2-like"/>
</dbReference>
<dbReference type="PROSITE" id="PS00107">
    <property type="entry name" value="PROTEIN_KINASE_ATP"/>
    <property type="match status" value="1"/>
</dbReference>
<organism evidence="11 12">
    <name type="scientific">Ziziphus jujuba</name>
    <name type="common">Chinese jujube</name>
    <name type="synonym">Ziziphus sativa</name>
    <dbReference type="NCBI Taxonomy" id="326968"/>
    <lineage>
        <taxon>Eukaryota</taxon>
        <taxon>Viridiplantae</taxon>
        <taxon>Streptophyta</taxon>
        <taxon>Embryophyta</taxon>
        <taxon>Tracheophyta</taxon>
        <taxon>Spermatophyta</taxon>
        <taxon>Magnoliopsida</taxon>
        <taxon>eudicotyledons</taxon>
        <taxon>Gunneridae</taxon>
        <taxon>Pentapetalae</taxon>
        <taxon>rosids</taxon>
        <taxon>fabids</taxon>
        <taxon>Rosales</taxon>
        <taxon>Rhamnaceae</taxon>
        <taxon>Paliureae</taxon>
        <taxon>Ziziphus</taxon>
    </lineage>
</organism>
<feature type="signal peptide" evidence="9">
    <location>
        <begin position="1"/>
        <end position="18"/>
    </location>
</feature>
<evidence type="ECO:0000256" key="7">
    <source>
        <dbReference type="PROSITE-ProRule" id="PRU10141"/>
    </source>
</evidence>
<accession>A0ABM3IPU1</accession>
<keyword evidence="11" id="KW-1185">Reference proteome</keyword>
<dbReference type="SUPFAM" id="SSF56112">
    <property type="entry name" value="Protein kinase-like (PK-like)"/>
    <property type="match status" value="1"/>
</dbReference>
<dbReference type="RefSeq" id="XP_048332952.2">
    <property type="nucleotide sequence ID" value="XM_048476995.2"/>
</dbReference>
<dbReference type="GeneID" id="125423298"/>
<dbReference type="InterPro" id="IPR001611">
    <property type="entry name" value="Leu-rich_rpt"/>
</dbReference>
<dbReference type="SMART" id="SM00369">
    <property type="entry name" value="LRR_TYP"/>
    <property type="match status" value="3"/>
</dbReference>
<dbReference type="Pfam" id="PF00069">
    <property type="entry name" value="Pkinase"/>
    <property type="match status" value="1"/>
</dbReference>
<evidence type="ECO:0000256" key="6">
    <source>
        <dbReference type="ARBA" id="ARBA00023136"/>
    </source>
</evidence>
<evidence type="ECO:0000256" key="8">
    <source>
        <dbReference type="SAM" id="Phobius"/>
    </source>
</evidence>
<feature type="chain" id="PRO_5045349927" evidence="9">
    <location>
        <begin position="19"/>
        <end position="282"/>
    </location>
</feature>
<keyword evidence="4" id="KW-0677">Repeat</keyword>
<evidence type="ECO:0000313" key="11">
    <source>
        <dbReference type="Proteomes" id="UP001652623"/>
    </source>
</evidence>
<dbReference type="SUPFAM" id="SSF52058">
    <property type="entry name" value="L domain-like"/>
    <property type="match status" value="1"/>
</dbReference>
<dbReference type="Proteomes" id="UP001652623">
    <property type="component" value="Chromosome 3"/>
</dbReference>
<dbReference type="InterPro" id="IPR051809">
    <property type="entry name" value="Plant_receptor-like_S/T_kinase"/>
</dbReference>
<feature type="binding site" evidence="7">
    <location>
        <position position="248"/>
    </location>
    <ligand>
        <name>ATP</name>
        <dbReference type="ChEBI" id="CHEBI:30616"/>
    </ligand>
</feature>
<evidence type="ECO:0000256" key="3">
    <source>
        <dbReference type="ARBA" id="ARBA00022692"/>
    </source>
</evidence>
<evidence type="ECO:0000256" key="5">
    <source>
        <dbReference type="ARBA" id="ARBA00022989"/>
    </source>
</evidence>
<dbReference type="InterPro" id="IPR003591">
    <property type="entry name" value="Leu-rich_rpt_typical-subtyp"/>
</dbReference>